<reference evidence="2 3" key="1">
    <citation type="submission" date="2020-05" db="EMBL/GenBank/DDBJ databases">
        <title>Genome Sequencing of Type Strains.</title>
        <authorList>
            <person name="Lemaire J.F."/>
            <person name="Inderbitzin P."/>
            <person name="Gregorio O.A."/>
            <person name="Collins S.B."/>
            <person name="Wespe N."/>
            <person name="Knight-Connoni V."/>
        </authorList>
    </citation>
    <scope>NUCLEOTIDE SEQUENCE [LARGE SCALE GENOMIC DNA]</scope>
    <source>
        <strain evidence="2 3">LMG 21957</strain>
    </source>
</reference>
<comment type="caution">
    <text evidence="2">The sequence shown here is derived from an EMBL/GenBank/DDBJ whole genome shotgun (WGS) entry which is preliminary data.</text>
</comment>
<evidence type="ECO:0000256" key="1">
    <source>
        <dbReference type="SAM" id="Phobius"/>
    </source>
</evidence>
<dbReference type="Proteomes" id="UP000526125">
    <property type="component" value="Unassembled WGS sequence"/>
</dbReference>
<evidence type="ECO:0000313" key="2">
    <source>
        <dbReference type="EMBL" id="NUU77631.1"/>
    </source>
</evidence>
<keyword evidence="1" id="KW-0472">Membrane</keyword>
<keyword evidence="1" id="KW-0812">Transmembrane</keyword>
<dbReference type="RefSeq" id="WP_175397280.1">
    <property type="nucleotide sequence ID" value="NZ_JABMCB010000192.1"/>
</dbReference>
<organism evidence="2 3">
    <name type="scientific">Paenibacillus xylanilyticus</name>
    <dbReference type="NCBI Taxonomy" id="248903"/>
    <lineage>
        <taxon>Bacteria</taxon>
        <taxon>Bacillati</taxon>
        <taxon>Bacillota</taxon>
        <taxon>Bacilli</taxon>
        <taxon>Bacillales</taxon>
        <taxon>Paenibacillaceae</taxon>
        <taxon>Paenibacillus</taxon>
    </lineage>
</organism>
<feature type="transmembrane region" description="Helical" evidence="1">
    <location>
        <begin position="65"/>
        <end position="85"/>
    </location>
</feature>
<accession>A0A7Y6BZE8</accession>
<keyword evidence="3" id="KW-1185">Reference proteome</keyword>
<proteinExistence type="predicted"/>
<evidence type="ECO:0000313" key="3">
    <source>
        <dbReference type="Proteomes" id="UP000526125"/>
    </source>
</evidence>
<dbReference type="EMBL" id="JABMCB010000192">
    <property type="protein sequence ID" value="NUU77631.1"/>
    <property type="molecule type" value="Genomic_DNA"/>
</dbReference>
<keyword evidence="1" id="KW-1133">Transmembrane helix</keyword>
<dbReference type="AlphaFoldDB" id="A0A7Y6BZE8"/>
<gene>
    <name evidence="2" type="ORF">HP552_20675</name>
</gene>
<protein>
    <submittedName>
        <fullName evidence="2">Uncharacterized protein</fullName>
    </submittedName>
</protein>
<sequence length="94" mass="10990">MTINYRILNASAWLAVLAVMLIPGTAYTEGPLRTEYGFPIRFYTDYHYEKPDDTIWFLSGVNIQVLSYLFNVLFIYAAIHVVLYIKKRLTHPKE</sequence>
<name>A0A7Y6BZE8_9BACL</name>